<organism evidence="2 3">
    <name type="scientific">Apiospora kogelbergensis</name>
    <dbReference type="NCBI Taxonomy" id="1337665"/>
    <lineage>
        <taxon>Eukaryota</taxon>
        <taxon>Fungi</taxon>
        <taxon>Dikarya</taxon>
        <taxon>Ascomycota</taxon>
        <taxon>Pezizomycotina</taxon>
        <taxon>Sordariomycetes</taxon>
        <taxon>Xylariomycetidae</taxon>
        <taxon>Amphisphaeriales</taxon>
        <taxon>Apiosporaceae</taxon>
        <taxon>Apiospora</taxon>
    </lineage>
</organism>
<comment type="caution">
    <text evidence="2">The sequence shown here is derived from an EMBL/GenBank/DDBJ whole genome shotgun (WGS) entry which is preliminary data.</text>
</comment>
<feature type="signal peptide" evidence="1">
    <location>
        <begin position="1"/>
        <end position="18"/>
    </location>
</feature>
<sequence>MTSLLLAAQHLLPVAGDAGDPPSRGLNAAAAALTYRHATRTGDEMVVWSLITNMPPQTTAVDFWKSMVGQQIRTGFLVSTIKRLRRIPGFSAAMIADDGLRGEWLLYRVRSEADNQKVYGRLRYDFTAILACGWPTPRYLMLRSRTAPSPIKAGRSPTLRSPNTRDMRLYGLRMVRRGIGMASSPGRKSRTRSPWRWQ</sequence>
<dbReference type="EMBL" id="JAQQWP010000009">
    <property type="protein sequence ID" value="KAK8100491.1"/>
    <property type="molecule type" value="Genomic_DNA"/>
</dbReference>
<feature type="chain" id="PRO_5043754651" evidence="1">
    <location>
        <begin position="19"/>
        <end position="198"/>
    </location>
</feature>
<keyword evidence="1" id="KW-0732">Signal</keyword>
<proteinExistence type="predicted"/>
<dbReference type="AlphaFoldDB" id="A0AAW0QM53"/>
<protein>
    <submittedName>
        <fullName evidence="2">Uncharacterized protein</fullName>
    </submittedName>
</protein>
<keyword evidence="3" id="KW-1185">Reference proteome</keyword>
<evidence type="ECO:0000256" key="1">
    <source>
        <dbReference type="SAM" id="SignalP"/>
    </source>
</evidence>
<gene>
    <name evidence="2" type="ORF">PG999_010865</name>
</gene>
<name>A0AAW0QM53_9PEZI</name>
<dbReference type="Proteomes" id="UP001392437">
    <property type="component" value="Unassembled WGS sequence"/>
</dbReference>
<evidence type="ECO:0000313" key="2">
    <source>
        <dbReference type="EMBL" id="KAK8100491.1"/>
    </source>
</evidence>
<reference evidence="2 3" key="1">
    <citation type="submission" date="2023-01" db="EMBL/GenBank/DDBJ databases">
        <title>Analysis of 21 Apiospora genomes using comparative genomics revels a genus with tremendous synthesis potential of carbohydrate active enzymes and secondary metabolites.</title>
        <authorList>
            <person name="Sorensen T."/>
        </authorList>
    </citation>
    <scope>NUCLEOTIDE SEQUENCE [LARGE SCALE GENOMIC DNA]</scope>
    <source>
        <strain evidence="2 3">CBS 117206</strain>
    </source>
</reference>
<accession>A0AAW0QM53</accession>
<evidence type="ECO:0000313" key="3">
    <source>
        <dbReference type="Proteomes" id="UP001392437"/>
    </source>
</evidence>